<accession>A0A0F9EA86</accession>
<name>A0A0F9EA86_9ZZZZ</name>
<organism evidence="1">
    <name type="scientific">marine sediment metagenome</name>
    <dbReference type="NCBI Taxonomy" id="412755"/>
    <lineage>
        <taxon>unclassified sequences</taxon>
        <taxon>metagenomes</taxon>
        <taxon>ecological metagenomes</taxon>
    </lineage>
</organism>
<gene>
    <name evidence="1" type="ORF">LCGC14_2392140</name>
</gene>
<dbReference type="EMBL" id="LAZR01035722">
    <property type="protein sequence ID" value="KKL26751.1"/>
    <property type="molecule type" value="Genomic_DNA"/>
</dbReference>
<dbReference type="AlphaFoldDB" id="A0A0F9EA86"/>
<reference evidence="1" key="1">
    <citation type="journal article" date="2015" name="Nature">
        <title>Complex archaea that bridge the gap between prokaryotes and eukaryotes.</title>
        <authorList>
            <person name="Spang A."/>
            <person name="Saw J.H."/>
            <person name="Jorgensen S.L."/>
            <person name="Zaremba-Niedzwiedzka K."/>
            <person name="Martijn J."/>
            <person name="Lind A.E."/>
            <person name="van Eijk R."/>
            <person name="Schleper C."/>
            <person name="Guy L."/>
            <person name="Ettema T.J."/>
        </authorList>
    </citation>
    <scope>NUCLEOTIDE SEQUENCE</scope>
</reference>
<proteinExistence type="predicted"/>
<sequence length="58" mass="6455">MKCYYEDVNCGAGQKLTPAQGANWCISCQLAKMRKQIDMSPEDFTLKVVKVLNELGVS</sequence>
<comment type="caution">
    <text evidence="1">The sequence shown here is derived from an EMBL/GenBank/DDBJ whole genome shotgun (WGS) entry which is preliminary data.</text>
</comment>
<evidence type="ECO:0000313" key="1">
    <source>
        <dbReference type="EMBL" id="KKL26751.1"/>
    </source>
</evidence>
<protein>
    <submittedName>
        <fullName evidence="1">Uncharacterized protein</fullName>
    </submittedName>
</protein>